<dbReference type="GO" id="GO:0000036">
    <property type="term" value="F:acyl carrier activity"/>
    <property type="evidence" value="ECO:0007669"/>
    <property type="project" value="TreeGrafter"/>
</dbReference>
<keyword evidence="6 14" id="KW-0444">Lipid biosynthesis</keyword>
<dbReference type="Proteomes" id="UP000078595">
    <property type="component" value="Chromosome 6"/>
</dbReference>
<evidence type="ECO:0000256" key="7">
    <source>
        <dbReference type="ARBA" id="ARBA00022553"/>
    </source>
</evidence>
<dbReference type="GO" id="GO:0099128">
    <property type="term" value="C:mitochondrial [2Fe-2S] assembly complex"/>
    <property type="evidence" value="ECO:0007669"/>
    <property type="project" value="UniProtKB-ARBA"/>
</dbReference>
<dbReference type="PROSITE" id="PS50075">
    <property type="entry name" value="CARRIER"/>
    <property type="match status" value="1"/>
</dbReference>
<evidence type="ECO:0000256" key="2">
    <source>
        <dbReference type="ARBA" id="ARBA00005194"/>
    </source>
</evidence>
<feature type="domain" description="Carrier" evidence="15">
    <location>
        <begin position="52"/>
        <end position="127"/>
    </location>
</feature>
<evidence type="ECO:0000256" key="5">
    <source>
        <dbReference type="ARBA" id="ARBA00022450"/>
    </source>
</evidence>
<name>A0AAJ8KRY4_9TREE</name>
<evidence type="ECO:0000256" key="4">
    <source>
        <dbReference type="ARBA" id="ARBA00022448"/>
    </source>
</evidence>
<evidence type="ECO:0000256" key="6">
    <source>
        <dbReference type="ARBA" id="ARBA00022516"/>
    </source>
</evidence>
<comment type="subcellular location">
    <subcellularLocation>
        <location evidence="1">Mitochondrion</location>
    </subcellularLocation>
</comment>
<dbReference type="SUPFAM" id="SSF47336">
    <property type="entry name" value="ACP-like"/>
    <property type="match status" value="1"/>
</dbReference>
<comment type="pathway">
    <text evidence="2">Lipid metabolism; fatty acid biosynthesis.</text>
</comment>
<evidence type="ECO:0000259" key="15">
    <source>
        <dbReference type="PROSITE" id="PS50075"/>
    </source>
</evidence>
<dbReference type="AlphaFoldDB" id="A0AAJ8KRY4"/>
<dbReference type="InterPro" id="IPR036736">
    <property type="entry name" value="ACP-like_sf"/>
</dbReference>
<keyword evidence="8" id="KW-0276">Fatty acid metabolism</keyword>
<evidence type="ECO:0000256" key="14">
    <source>
        <dbReference type="RuleBase" id="RU000722"/>
    </source>
</evidence>
<dbReference type="GeneID" id="28968881"/>
<dbReference type="KEGG" id="kdj:28968881"/>
<dbReference type="HAMAP" id="MF_01217">
    <property type="entry name" value="Acyl_carrier"/>
    <property type="match status" value="1"/>
</dbReference>
<evidence type="ECO:0000256" key="9">
    <source>
        <dbReference type="ARBA" id="ARBA00022946"/>
    </source>
</evidence>
<protein>
    <recommendedName>
        <fullName evidence="14">Acyl carrier protein</fullName>
    </recommendedName>
</protein>
<dbReference type="FunFam" id="1.10.1200.10:FF:000003">
    <property type="entry name" value="Acyl carrier protein"/>
    <property type="match status" value="1"/>
</dbReference>
<dbReference type="InterPro" id="IPR009081">
    <property type="entry name" value="PP-bd_ACP"/>
</dbReference>
<dbReference type="InterPro" id="IPR003231">
    <property type="entry name" value="ACP"/>
</dbReference>
<dbReference type="NCBIfam" id="TIGR00517">
    <property type="entry name" value="acyl_carrier"/>
    <property type="match status" value="1"/>
</dbReference>
<dbReference type="EMBL" id="CP144535">
    <property type="protein sequence ID" value="WWC62775.1"/>
    <property type="molecule type" value="Genomic_DNA"/>
</dbReference>
<proteinExistence type="inferred from homology"/>
<comment type="similarity">
    <text evidence="3">Belongs to the acyl carrier protein (ACP) family.</text>
</comment>
<keyword evidence="10" id="KW-0249">Electron transport</keyword>
<keyword evidence="11" id="KW-0443">Lipid metabolism</keyword>
<dbReference type="PANTHER" id="PTHR20863:SF28">
    <property type="entry name" value="ACYL CARRIER PROTEIN, MITOCHONDRIAL"/>
    <property type="match status" value="1"/>
</dbReference>
<comment type="function">
    <text evidence="14">Carrier of the growing fatty acid chain in fatty acid biosynthesis.</text>
</comment>
<evidence type="ECO:0000256" key="1">
    <source>
        <dbReference type="ARBA" id="ARBA00004173"/>
    </source>
</evidence>
<keyword evidence="4" id="KW-0813">Transport</keyword>
<evidence type="ECO:0000256" key="10">
    <source>
        <dbReference type="ARBA" id="ARBA00022982"/>
    </source>
</evidence>
<dbReference type="NCBIfam" id="NF002148">
    <property type="entry name" value="PRK00982.1-2"/>
    <property type="match status" value="1"/>
</dbReference>
<keyword evidence="13 14" id="KW-0275">Fatty acid biosynthesis</keyword>
<evidence type="ECO:0000313" key="17">
    <source>
        <dbReference type="Proteomes" id="UP000078595"/>
    </source>
</evidence>
<evidence type="ECO:0000256" key="13">
    <source>
        <dbReference type="ARBA" id="ARBA00023160"/>
    </source>
</evidence>
<keyword evidence="9" id="KW-0809">Transit peptide</keyword>
<evidence type="ECO:0000313" key="16">
    <source>
        <dbReference type="EMBL" id="WWC62775.1"/>
    </source>
</evidence>
<organism evidence="16 17">
    <name type="scientific">Kwoniella dejecticola CBS 10117</name>
    <dbReference type="NCBI Taxonomy" id="1296121"/>
    <lineage>
        <taxon>Eukaryota</taxon>
        <taxon>Fungi</taxon>
        <taxon>Dikarya</taxon>
        <taxon>Basidiomycota</taxon>
        <taxon>Agaricomycotina</taxon>
        <taxon>Tremellomycetes</taxon>
        <taxon>Tremellales</taxon>
        <taxon>Cryptococcaceae</taxon>
        <taxon>Kwoniella</taxon>
    </lineage>
</organism>
<dbReference type="RefSeq" id="XP_018262166.2">
    <property type="nucleotide sequence ID" value="XM_018408475.2"/>
</dbReference>
<dbReference type="InterPro" id="IPR006162">
    <property type="entry name" value="Ppantetheine_attach_site"/>
</dbReference>
<keyword evidence="17" id="KW-1185">Reference proteome</keyword>
<evidence type="ECO:0000256" key="3">
    <source>
        <dbReference type="ARBA" id="ARBA00010930"/>
    </source>
</evidence>
<gene>
    <name evidence="16" type="ORF">I303_105372</name>
</gene>
<keyword evidence="7" id="KW-0597">Phosphoprotein</keyword>
<sequence length="156" mass="17085">MYRTLPLLRSALPSLRLRATPTIAKSLRVQPQPTTVAFQYRGYAAAAGLSKDDITSRVLDVLKSFEKVDGTKLTPGASFTSDLGLDSLDAVEVVMAIEEEFAIEIPDAEADEITTVQKAIDYVSNVSNPSIVPVHAPAYANSYNVYLDRNRTVPRR</sequence>
<evidence type="ECO:0000256" key="11">
    <source>
        <dbReference type="ARBA" id="ARBA00023098"/>
    </source>
</evidence>
<dbReference type="PANTHER" id="PTHR20863">
    <property type="entry name" value="ACYL CARRIER PROTEIN"/>
    <property type="match status" value="1"/>
</dbReference>
<evidence type="ECO:0000256" key="12">
    <source>
        <dbReference type="ARBA" id="ARBA00023128"/>
    </source>
</evidence>
<dbReference type="GO" id="GO:0000035">
    <property type="term" value="F:acyl binding"/>
    <property type="evidence" value="ECO:0007669"/>
    <property type="project" value="TreeGrafter"/>
</dbReference>
<dbReference type="PROSITE" id="PS00012">
    <property type="entry name" value="PHOSPHOPANTETHEINE"/>
    <property type="match status" value="1"/>
</dbReference>
<evidence type="ECO:0000256" key="8">
    <source>
        <dbReference type="ARBA" id="ARBA00022832"/>
    </source>
</evidence>
<reference evidence="16" key="2">
    <citation type="submission" date="2024-02" db="EMBL/GenBank/DDBJ databases">
        <title>Comparative genomics of Cryptococcus and Kwoniella reveals pathogenesis evolution and contrasting modes of karyotype evolution via chromosome fusion or intercentromeric recombination.</title>
        <authorList>
            <person name="Coelho M.A."/>
            <person name="David-Palma M."/>
            <person name="Shea T."/>
            <person name="Bowers K."/>
            <person name="McGinley-Smith S."/>
            <person name="Mohammad A.W."/>
            <person name="Gnirke A."/>
            <person name="Yurkov A.M."/>
            <person name="Nowrousian M."/>
            <person name="Sun S."/>
            <person name="Cuomo C.A."/>
            <person name="Heitman J."/>
        </authorList>
    </citation>
    <scope>NUCLEOTIDE SEQUENCE</scope>
    <source>
        <strain evidence="16">CBS 10117</strain>
    </source>
</reference>
<dbReference type="Gene3D" id="1.10.1200.10">
    <property type="entry name" value="ACP-like"/>
    <property type="match status" value="1"/>
</dbReference>
<accession>A0AAJ8KRY4</accession>
<keyword evidence="5 14" id="KW-0596">Phosphopantetheine</keyword>
<reference evidence="16" key="1">
    <citation type="submission" date="2013-07" db="EMBL/GenBank/DDBJ databases">
        <authorList>
            <consortium name="The Broad Institute Genome Sequencing Platform"/>
            <person name="Cuomo C."/>
            <person name="Litvintseva A."/>
            <person name="Chen Y."/>
            <person name="Heitman J."/>
            <person name="Sun S."/>
            <person name="Springer D."/>
            <person name="Dromer F."/>
            <person name="Young S.K."/>
            <person name="Zeng Q."/>
            <person name="Gargeya S."/>
            <person name="Fitzgerald M."/>
            <person name="Abouelleil A."/>
            <person name="Alvarado L."/>
            <person name="Berlin A.M."/>
            <person name="Chapman S.B."/>
            <person name="Dewar J."/>
            <person name="Goldberg J."/>
            <person name="Griggs A."/>
            <person name="Gujja S."/>
            <person name="Hansen M."/>
            <person name="Howarth C."/>
            <person name="Imamovic A."/>
            <person name="Larimer J."/>
            <person name="McCowan C."/>
            <person name="Murphy C."/>
            <person name="Pearson M."/>
            <person name="Priest M."/>
            <person name="Roberts A."/>
            <person name="Saif S."/>
            <person name="Shea T."/>
            <person name="Sykes S."/>
            <person name="Wortman J."/>
            <person name="Nusbaum C."/>
            <person name="Birren B."/>
        </authorList>
    </citation>
    <scope>NUCLEOTIDE SEQUENCE</scope>
    <source>
        <strain evidence="16">CBS 10117</strain>
    </source>
</reference>
<keyword evidence="12" id="KW-0496">Mitochondrion</keyword>
<dbReference type="Pfam" id="PF00550">
    <property type="entry name" value="PP-binding"/>
    <property type="match status" value="1"/>
</dbReference>